<gene>
    <name evidence="3" type="ORF">POTOM_050970</name>
</gene>
<dbReference type="GO" id="GO:0000139">
    <property type="term" value="C:Golgi membrane"/>
    <property type="evidence" value="ECO:0007669"/>
    <property type="project" value="UniProtKB-SubCell"/>
</dbReference>
<keyword evidence="1" id="KW-0812">Transmembrane</keyword>
<protein>
    <recommendedName>
        <fullName evidence="1">Post-GPI attachment to proteins factor 3</fullName>
    </recommendedName>
</protein>
<comment type="subcellular location">
    <subcellularLocation>
        <location evidence="1">Golgi apparatus membrane</location>
        <topology evidence="1">Multi-pass membrane protein</topology>
    </subcellularLocation>
</comment>
<comment type="function">
    <text evidence="1">Involved in the lipid remodeling steps of GPI-anchor maturation.</text>
</comment>
<proteinExistence type="inferred from homology"/>
<keyword evidence="1" id="KW-0333">Golgi apparatus</keyword>
<keyword evidence="1" id="KW-1133">Transmembrane helix</keyword>
<keyword evidence="1" id="KW-0337">GPI-anchor biosynthesis</keyword>
<feature type="transmembrane region" description="Helical" evidence="1">
    <location>
        <begin position="296"/>
        <end position="314"/>
    </location>
</feature>
<evidence type="ECO:0000256" key="2">
    <source>
        <dbReference type="SAM" id="MobiDB-lite"/>
    </source>
</evidence>
<dbReference type="OrthoDB" id="419770at2759"/>
<evidence type="ECO:0000256" key="1">
    <source>
        <dbReference type="RuleBase" id="RU365066"/>
    </source>
</evidence>
<comment type="similarity">
    <text evidence="1">Belongs to the PGAP3 family.</text>
</comment>
<dbReference type="GO" id="GO:0006506">
    <property type="term" value="P:GPI anchor biosynthetic process"/>
    <property type="evidence" value="ECO:0007669"/>
    <property type="project" value="UniProtKB-KW"/>
</dbReference>
<dbReference type="GO" id="GO:0016788">
    <property type="term" value="F:hydrolase activity, acting on ester bonds"/>
    <property type="evidence" value="ECO:0007669"/>
    <property type="project" value="TreeGrafter"/>
</dbReference>
<feature type="transmembrane region" description="Helical" evidence="1">
    <location>
        <begin position="326"/>
        <end position="344"/>
    </location>
</feature>
<keyword evidence="4" id="KW-1185">Reference proteome</keyword>
<dbReference type="Proteomes" id="UP000886885">
    <property type="component" value="Chromosome 15D"/>
</dbReference>
<accession>A0A8X7YA76</accession>
<dbReference type="InterPro" id="IPR007217">
    <property type="entry name" value="Per1-like"/>
</dbReference>
<dbReference type="AlphaFoldDB" id="A0A8X7YA76"/>
<reference evidence="3" key="1">
    <citation type="journal article" date="2020" name="bioRxiv">
        <title>Hybrid origin of Populus tomentosa Carr. identified through genome sequencing and phylogenomic analysis.</title>
        <authorList>
            <person name="An X."/>
            <person name="Gao K."/>
            <person name="Chen Z."/>
            <person name="Li J."/>
            <person name="Yang X."/>
            <person name="Yang X."/>
            <person name="Zhou J."/>
            <person name="Guo T."/>
            <person name="Zhao T."/>
            <person name="Huang S."/>
            <person name="Miao D."/>
            <person name="Khan W.U."/>
            <person name="Rao P."/>
            <person name="Ye M."/>
            <person name="Lei B."/>
            <person name="Liao W."/>
            <person name="Wang J."/>
            <person name="Ji L."/>
            <person name="Li Y."/>
            <person name="Guo B."/>
            <person name="Mustafa N.S."/>
            <person name="Li S."/>
            <person name="Yun Q."/>
            <person name="Keller S.R."/>
            <person name="Mao J."/>
            <person name="Zhang R."/>
            <person name="Strauss S.H."/>
        </authorList>
    </citation>
    <scope>NUCLEOTIDE SEQUENCE</scope>
    <source>
        <strain evidence="3">GM15</strain>
        <tissue evidence="3">Leaf</tissue>
    </source>
</reference>
<dbReference type="PANTHER" id="PTHR13148">
    <property type="entry name" value="PER1-RELATED"/>
    <property type="match status" value="1"/>
</dbReference>
<evidence type="ECO:0000313" key="3">
    <source>
        <dbReference type="EMBL" id="KAG6746430.1"/>
    </source>
</evidence>
<dbReference type="EMBL" id="JAAWWB010000030">
    <property type="protein sequence ID" value="KAG6746430.1"/>
    <property type="molecule type" value="Genomic_DNA"/>
</dbReference>
<sequence>MSTLQRSIINDNHAPADAISKLYEDNPSRTKTRSSTQSSSHLDLVLTHSHGALITTHHHHSNLHHSNINRDQQLLIFYKSEKVSSFCPFLLTFIVPSTNQMARSPFHRILLFAWIVVLLMDGVHASDGDADPIYKACVEQCEKTGCVGGKCFQHCKFLSDGKPEGGPWYLQEPLYLQWKQWDCRSDCRYHCMLTREEEREKLGGKPVKYHGKWLFRRAYGFQEPVSVALSALNLAIQFHGWVSFFILIYYKLPLTPSKKNYYEYTGLWNIYGILSLNSWFWSAVFHSRDVELTEKLHFSSAVALLGFSLILAILRAFSVRNEASRVMVSTPVIAFVTTHILYLNCYNLDYGLNIKVCVAMGVAQLLIWAVWAGVTHHPSWSKLWVAVVGGGLAMLLEIYDFPPYHRFVDAHALWHATTIPLTYLWWSFAKDDAEFRTSSLHKKAK</sequence>
<comment type="caution">
    <text evidence="3">The sequence shown here is derived from an EMBL/GenBank/DDBJ whole genome shotgun (WGS) entry which is preliminary data.</text>
</comment>
<feature type="transmembrane region" description="Helical" evidence="1">
    <location>
        <begin position="411"/>
        <end position="429"/>
    </location>
</feature>
<feature type="transmembrane region" description="Helical" evidence="1">
    <location>
        <begin position="227"/>
        <end position="249"/>
    </location>
</feature>
<feature type="transmembrane region" description="Helical" evidence="1">
    <location>
        <begin position="261"/>
        <end position="284"/>
    </location>
</feature>
<feature type="region of interest" description="Disordered" evidence="2">
    <location>
        <begin position="22"/>
        <end position="41"/>
    </location>
</feature>
<organism evidence="3 4">
    <name type="scientific">Populus tomentosa</name>
    <name type="common">Chinese white poplar</name>
    <dbReference type="NCBI Taxonomy" id="118781"/>
    <lineage>
        <taxon>Eukaryota</taxon>
        <taxon>Viridiplantae</taxon>
        <taxon>Streptophyta</taxon>
        <taxon>Embryophyta</taxon>
        <taxon>Tracheophyta</taxon>
        <taxon>Spermatophyta</taxon>
        <taxon>Magnoliopsida</taxon>
        <taxon>eudicotyledons</taxon>
        <taxon>Gunneridae</taxon>
        <taxon>Pentapetalae</taxon>
        <taxon>rosids</taxon>
        <taxon>fabids</taxon>
        <taxon>Malpighiales</taxon>
        <taxon>Salicaceae</taxon>
        <taxon>Saliceae</taxon>
        <taxon>Populus</taxon>
    </lineage>
</organism>
<dbReference type="Pfam" id="PF04080">
    <property type="entry name" value="Per1"/>
    <property type="match status" value="1"/>
</dbReference>
<evidence type="ECO:0000313" key="4">
    <source>
        <dbReference type="Proteomes" id="UP000886885"/>
    </source>
</evidence>
<keyword evidence="1" id="KW-0472">Membrane</keyword>
<feature type="transmembrane region" description="Helical" evidence="1">
    <location>
        <begin position="350"/>
        <end position="371"/>
    </location>
</feature>
<name>A0A8X7YA76_POPTO</name>
<dbReference type="PANTHER" id="PTHR13148:SF20">
    <property type="entry name" value="POST-GPI ATTACHMENT TO PROTEINS FACTOR 3"/>
    <property type="match status" value="1"/>
</dbReference>
<dbReference type="GO" id="GO:0005789">
    <property type="term" value="C:endoplasmic reticulum membrane"/>
    <property type="evidence" value="ECO:0007669"/>
    <property type="project" value="TreeGrafter"/>
</dbReference>
<comment type="caution">
    <text evidence="1">Lacks conserved residue(s) required for the propagation of feature annotation.</text>
</comment>